<evidence type="ECO:0000313" key="2">
    <source>
        <dbReference type="EMBL" id="GDY52789.1"/>
    </source>
</evidence>
<feature type="compositionally biased region" description="Basic and acidic residues" evidence="1">
    <location>
        <begin position="52"/>
        <end position="67"/>
    </location>
</feature>
<organism evidence="2 3">
    <name type="scientific">Streptomyces violaceusniger</name>
    <dbReference type="NCBI Taxonomy" id="68280"/>
    <lineage>
        <taxon>Bacteria</taxon>
        <taxon>Bacillati</taxon>
        <taxon>Actinomycetota</taxon>
        <taxon>Actinomycetes</taxon>
        <taxon>Kitasatosporales</taxon>
        <taxon>Streptomycetaceae</taxon>
        <taxon>Streptomyces</taxon>
        <taxon>Streptomyces violaceusniger group</taxon>
    </lineage>
</organism>
<feature type="region of interest" description="Disordered" evidence="1">
    <location>
        <begin position="1"/>
        <end position="107"/>
    </location>
</feature>
<feature type="compositionally biased region" description="Basic and acidic residues" evidence="1">
    <location>
        <begin position="96"/>
        <end position="107"/>
    </location>
</feature>
<dbReference type="AlphaFoldDB" id="A0A4D4L439"/>
<gene>
    <name evidence="2" type="ORF">SVIO_034120</name>
</gene>
<accession>A0A4D4L439</accession>
<dbReference type="EMBL" id="BJHW01000001">
    <property type="protein sequence ID" value="GDY52789.1"/>
    <property type="molecule type" value="Genomic_DNA"/>
</dbReference>
<evidence type="ECO:0000313" key="3">
    <source>
        <dbReference type="Proteomes" id="UP000301309"/>
    </source>
</evidence>
<reference evidence="2 3" key="1">
    <citation type="journal article" date="2020" name="Int. J. Syst. Evol. Microbiol.">
        <title>Reclassification of Streptomyces castelarensis and Streptomyces sporoclivatus as later heterotypic synonyms of Streptomyces antimycoticus.</title>
        <authorList>
            <person name="Komaki H."/>
            <person name="Tamura T."/>
        </authorList>
    </citation>
    <scope>NUCLEOTIDE SEQUENCE [LARGE SCALE GENOMIC DNA]</scope>
    <source>
        <strain evidence="2 3">NBRC 13459</strain>
    </source>
</reference>
<evidence type="ECO:0000256" key="1">
    <source>
        <dbReference type="SAM" id="MobiDB-lite"/>
    </source>
</evidence>
<comment type="caution">
    <text evidence="2">The sequence shown here is derived from an EMBL/GenBank/DDBJ whole genome shotgun (WGS) entry which is preliminary data.</text>
</comment>
<protein>
    <submittedName>
        <fullName evidence="2">Uncharacterized protein</fullName>
    </submittedName>
</protein>
<feature type="compositionally biased region" description="Low complexity" evidence="1">
    <location>
        <begin position="68"/>
        <end position="78"/>
    </location>
</feature>
<dbReference type="Proteomes" id="UP000301309">
    <property type="component" value="Unassembled WGS sequence"/>
</dbReference>
<sequence>MWEPYGVSGGPRAGAAYRSTRRSLAPRPRGYGASGGEGSSPPQASSPVGHPARPERPPPERATEKAEPGAAGKRAGAAGKAGPGAAGEAGPYAAEKPGREATGKVGP</sequence>
<name>A0A4D4L439_STRVO</name>
<keyword evidence="3" id="KW-1185">Reference proteome</keyword>
<proteinExistence type="predicted"/>